<dbReference type="Gene3D" id="3.30.420.40">
    <property type="match status" value="2"/>
</dbReference>
<evidence type="ECO:0000256" key="2">
    <source>
        <dbReference type="SAM" id="MobiDB-lite"/>
    </source>
</evidence>
<sequence>MTSRRESFGIEQRSGQRGAPITQMESLRHRSRSSTNTNQDHALMLILGLMSGTSLDGVDCALTSVIGSPPNLAVELKAFQCWPYTDAQRRRLAFVCSSEQAGVADVCELNVLTANWFADAVQATLSEVGANASDIDLIASHGQTIHHAVTAAGREPATLQIGDPSVLAQRTGITTVGNFRPADVAAGGQGAPLVAYVDWLLYRSPVEARVLVNIGGIANLTYMPRNSGVDDVLACDTGPGNMLIDRFIELMTGGEAKWDQGGNIARQGAVNEDWLCELLSDPFFSLPPPKSTGREQYGQAHADGLWSQAGDRGLAEADRVATVTALTSRSIAGAVRGLLPGTVDRVWLSGGGVHNDTLAAWLQADLAEIPVAPLAEDRCELNAKEAVAFAVLAHETLHGRPGNLPCCTGAVRATILGQLAPGRNFRKLLQTVDPAAT</sequence>
<feature type="binding site" evidence="1">
    <location>
        <begin position="52"/>
        <end position="59"/>
    </location>
    <ligand>
        <name>ATP</name>
        <dbReference type="ChEBI" id="CHEBI:30616"/>
    </ligand>
</feature>
<dbReference type="PANTHER" id="PTHR30605:SF0">
    <property type="entry name" value="ANHYDRO-N-ACETYLMURAMIC ACID KINASE"/>
    <property type="match status" value="1"/>
</dbReference>
<evidence type="ECO:0000313" key="3">
    <source>
        <dbReference type="EMBL" id="MYD89886.1"/>
    </source>
</evidence>
<comment type="pathway">
    <text evidence="1">Cell wall biogenesis; peptidoglycan recycling.</text>
</comment>
<dbReference type="PANTHER" id="PTHR30605">
    <property type="entry name" value="ANHYDRO-N-ACETYLMURAMIC ACID KINASE"/>
    <property type="match status" value="1"/>
</dbReference>
<dbReference type="GO" id="GO:0005524">
    <property type="term" value="F:ATP binding"/>
    <property type="evidence" value="ECO:0007669"/>
    <property type="project" value="UniProtKB-UniRule"/>
</dbReference>
<protein>
    <recommendedName>
        <fullName evidence="1">Anhydro-N-acetylmuramic acid kinase</fullName>
        <ecNumber evidence="1">2.7.1.170</ecNumber>
    </recommendedName>
    <alternativeName>
        <fullName evidence="1">AnhMurNAc kinase</fullName>
    </alternativeName>
</protein>
<dbReference type="GO" id="GO:0009254">
    <property type="term" value="P:peptidoglycan turnover"/>
    <property type="evidence" value="ECO:0007669"/>
    <property type="project" value="UniProtKB-UniRule"/>
</dbReference>
<dbReference type="EMBL" id="VXPY01000037">
    <property type="protein sequence ID" value="MYD89886.1"/>
    <property type="molecule type" value="Genomic_DNA"/>
</dbReference>
<name>A0A6B1DSJ9_9CHLR</name>
<comment type="pathway">
    <text evidence="1">Amino-sugar metabolism; 1,6-anhydro-N-acetylmuramate degradation.</text>
</comment>
<comment type="function">
    <text evidence="1">Catalyzes the specific phosphorylation of 1,6-anhydro-N-acetylmuramic acid (anhMurNAc) with the simultaneous cleavage of the 1,6-anhydro ring, generating MurNAc-6-P. Is required for the utilization of anhMurNAc either imported from the medium or derived from its own cell wall murein, and thus plays a role in cell wall recycling.</text>
</comment>
<comment type="caution">
    <text evidence="3">The sequence shown here is derived from an EMBL/GenBank/DDBJ whole genome shotgun (WGS) entry which is preliminary data.</text>
</comment>
<keyword evidence="1" id="KW-0119">Carbohydrate metabolism</keyword>
<keyword evidence="1" id="KW-0547">Nucleotide-binding</keyword>
<dbReference type="GO" id="GO:0016301">
    <property type="term" value="F:kinase activity"/>
    <property type="evidence" value="ECO:0007669"/>
    <property type="project" value="UniProtKB-KW"/>
</dbReference>
<evidence type="ECO:0000256" key="1">
    <source>
        <dbReference type="HAMAP-Rule" id="MF_01270"/>
    </source>
</evidence>
<dbReference type="GO" id="GO:0006040">
    <property type="term" value="P:amino sugar metabolic process"/>
    <property type="evidence" value="ECO:0007669"/>
    <property type="project" value="InterPro"/>
</dbReference>
<proteinExistence type="inferred from homology"/>
<reference evidence="3" key="1">
    <citation type="submission" date="2019-09" db="EMBL/GenBank/DDBJ databases">
        <title>Characterisation of the sponge microbiome using genome-centric metagenomics.</title>
        <authorList>
            <person name="Engelberts J.P."/>
            <person name="Robbins S.J."/>
            <person name="De Goeij J.M."/>
            <person name="Aranda M."/>
            <person name="Bell S.C."/>
            <person name="Webster N.S."/>
        </authorList>
    </citation>
    <scope>NUCLEOTIDE SEQUENCE</scope>
    <source>
        <strain evidence="3">SB0662_bin_9</strain>
    </source>
</reference>
<keyword evidence="1" id="KW-0067">ATP-binding</keyword>
<dbReference type="EC" id="2.7.1.170" evidence="1"/>
<feature type="region of interest" description="Disordered" evidence="2">
    <location>
        <begin position="1"/>
        <end position="36"/>
    </location>
</feature>
<dbReference type="InterPro" id="IPR005338">
    <property type="entry name" value="Anhydro_N_Ac-Mur_kinase"/>
</dbReference>
<dbReference type="CDD" id="cd24050">
    <property type="entry name" value="ASKHA_NBD_ANMK"/>
    <property type="match status" value="1"/>
</dbReference>
<accession>A0A6B1DSJ9</accession>
<comment type="catalytic activity">
    <reaction evidence="1">
        <text>1,6-anhydro-N-acetyl-beta-muramate + ATP + H2O = N-acetyl-D-muramate 6-phosphate + ADP + H(+)</text>
        <dbReference type="Rhea" id="RHEA:24952"/>
        <dbReference type="ChEBI" id="CHEBI:15377"/>
        <dbReference type="ChEBI" id="CHEBI:15378"/>
        <dbReference type="ChEBI" id="CHEBI:30616"/>
        <dbReference type="ChEBI" id="CHEBI:58690"/>
        <dbReference type="ChEBI" id="CHEBI:58722"/>
        <dbReference type="ChEBI" id="CHEBI:456216"/>
        <dbReference type="EC" id="2.7.1.170"/>
    </reaction>
</comment>
<dbReference type="AlphaFoldDB" id="A0A6B1DSJ9"/>
<dbReference type="NCBIfam" id="NF007148">
    <property type="entry name" value="PRK09585.3-2"/>
    <property type="match status" value="1"/>
</dbReference>
<organism evidence="3">
    <name type="scientific">Caldilineaceae bacterium SB0662_bin_9</name>
    <dbReference type="NCBI Taxonomy" id="2605258"/>
    <lineage>
        <taxon>Bacteria</taxon>
        <taxon>Bacillati</taxon>
        <taxon>Chloroflexota</taxon>
        <taxon>Caldilineae</taxon>
        <taxon>Caldilineales</taxon>
        <taxon>Caldilineaceae</taxon>
    </lineage>
</organism>
<dbReference type="HAMAP" id="MF_01270">
    <property type="entry name" value="AnhMurNAc_kinase"/>
    <property type="match status" value="1"/>
</dbReference>
<dbReference type="GO" id="GO:0016773">
    <property type="term" value="F:phosphotransferase activity, alcohol group as acceptor"/>
    <property type="evidence" value="ECO:0007669"/>
    <property type="project" value="UniProtKB-UniRule"/>
</dbReference>
<comment type="similarity">
    <text evidence="1">Belongs to the anhydro-N-acetylmuramic acid kinase family.</text>
</comment>
<keyword evidence="1 3" id="KW-0808">Transferase</keyword>
<dbReference type="UniPathway" id="UPA00544"/>
<keyword evidence="1 3" id="KW-0418">Kinase</keyword>
<gene>
    <name evidence="1" type="primary">anmK</name>
    <name evidence="3" type="ORF">F4Y08_06035</name>
</gene>
<dbReference type="GO" id="GO:0097175">
    <property type="term" value="P:1,6-anhydro-N-acetyl-beta-muramic acid catabolic process"/>
    <property type="evidence" value="ECO:0007669"/>
    <property type="project" value="UniProtKB-UniRule"/>
</dbReference>
<dbReference type="SUPFAM" id="SSF53067">
    <property type="entry name" value="Actin-like ATPase domain"/>
    <property type="match status" value="1"/>
</dbReference>
<dbReference type="Pfam" id="PF03702">
    <property type="entry name" value="AnmK"/>
    <property type="match status" value="1"/>
</dbReference>
<dbReference type="InterPro" id="IPR043129">
    <property type="entry name" value="ATPase_NBD"/>
</dbReference>
<dbReference type="UniPathway" id="UPA00343"/>